<dbReference type="EMBL" id="SMSJ01000005">
    <property type="protein sequence ID" value="TDH63486.1"/>
    <property type="molecule type" value="Genomic_DNA"/>
</dbReference>
<organism evidence="6 7">
    <name type="scientific">Dankookia rubra</name>
    <dbReference type="NCBI Taxonomy" id="1442381"/>
    <lineage>
        <taxon>Bacteria</taxon>
        <taxon>Pseudomonadati</taxon>
        <taxon>Pseudomonadota</taxon>
        <taxon>Alphaproteobacteria</taxon>
        <taxon>Acetobacterales</taxon>
        <taxon>Roseomonadaceae</taxon>
        <taxon>Dankookia</taxon>
    </lineage>
</organism>
<dbReference type="InterPro" id="IPR050884">
    <property type="entry name" value="CNP_phosphodiesterase-III"/>
</dbReference>
<proteinExistence type="inferred from homology"/>
<keyword evidence="7" id="KW-1185">Reference proteome</keyword>
<comment type="similarity">
    <text evidence="4">Belongs to the cyclic nucleotide phosphodiesterase class-III family.</text>
</comment>
<evidence type="ECO:0000259" key="5">
    <source>
        <dbReference type="Pfam" id="PF00149"/>
    </source>
</evidence>
<protein>
    <submittedName>
        <fullName evidence="6">Metallophosphoesterase</fullName>
    </submittedName>
</protein>
<dbReference type="AlphaFoldDB" id="A0A4R5QJX4"/>
<evidence type="ECO:0000313" key="7">
    <source>
        <dbReference type="Proteomes" id="UP000295096"/>
    </source>
</evidence>
<evidence type="ECO:0000256" key="4">
    <source>
        <dbReference type="ARBA" id="ARBA00025742"/>
    </source>
</evidence>
<sequence>MVFLLVQAGRLARAGRPVNRAAPCEPARRRAVEAPPPEIAPVPPAYRIAHLSDLHFGAELPEVVAALAEELSRDPPDLVAISGDLTMRARTREFVAARAFIDGLRSPVLAVPGNHDLVAYWLAERYLDPYARWRRHVAPETEPVFQDARIGVVGLNTARRGGWYADWSRGRVSSDRLARCEARLAALPPGLTRIVVAHHPFLPPHADPEARPVGGAARALAAFARQGVRLVLSGHLHVGDVAEPAREAGARAAGTATTTTRAEGPLTVVLSSTTTSRRLRGEPNAFNEIRIAPGGAVEVFARAWDGTSWAAVHPQATEATPAVAVAGTP</sequence>
<dbReference type="GO" id="GO:0046872">
    <property type="term" value="F:metal ion binding"/>
    <property type="evidence" value="ECO:0007669"/>
    <property type="project" value="UniProtKB-KW"/>
</dbReference>
<gene>
    <name evidence="6" type="ORF">E2C06_06555</name>
</gene>
<dbReference type="OrthoDB" id="9794568at2"/>
<dbReference type="Gene3D" id="3.60.21.10">
    <property type="match status" value="1"/>
</dbReference>
<dbReference type="Pfam" id="PF00149">
    <property type="entry name" value="Metallophos"/>
    <property type="match status" value="1"/>
</dbReference>
<dbReference type="Proteomes" id="UP000295096">
    <property type="component" value="Unassembled WGS sequence"/>
</dbReference>
<reference evidence="6 7" key="1">
    <citation type="journal article" date="2016" name="J. Microbiol.">
        <title>Dankookia rubra gen. nov., sp. nov., an alphaproteobacterium isolated from sediment of a shallow stream.</title>
        <authorList>
            <person name="Kim W.H."/>
            <person name="Kim D.H."/>
            <person name="Kang K."/>
            <person name="Ahn T.Y."/>
        </authorList>
    </citation>
    <scope>NUCLEOTIDE SEQUENCE [LARGE SCALE GENOMIC DNA]</scope>
    <source>
        <strain evidence="6 7">JCM30602</strain>
    </source>
</reference>
<dbReference type="PANTHER" id="PTHR42988:SF2">
    <property type="entry name" value="CYCLIC NUCLEOTIDE PHOSPHODIESTERASE CBUA0032-RELATED"/>
    <property type="match status" value="1"/>
</dbReference>
<comment type="caution">
    <text evidence="6">The sequence shown here is derived from an EMBL/GenBank/DDBJ whole genome shotgun (WGS) entry which is preliminary data.</text>
</comment>
<dbReference type="SUPFAM" id="SSF56300">
    <property type="entry name" value="Metallo-dependent phosphatases"/>
    <property type="match status" value="1"/>
</dbReference>
<keyword evidence="2" id="KW-0378">Hydrolase</keyword>
<keyword evidence="3" id="KW-0408">Iron</keyword>
<accession>A0A4R5QJX4</accession>
<feature type="domain" description="Calcineurin-like phosphoesterase" evidence="5">
    <location>
        <begin position="47"/>
        <end position="238"/>
    </location>
</feature>
<dbReference type="InterPro" id="IPR004843">
    <property type="entry name" value="Calcineurin-like_PHP"/>
</dbReference>
<dbReference type="PANTHER" id="PTHR42988">
    <property type="entry name" value="PHOSPHOHYDROLASE"/>
    <property type="match status" value="1"/>
</dbReference>
<evidence type="ECO:0000256" key="2">
    <source>
        <dbReference type="ARBA" id="ARBA00022801"/>
    </source>
</evidence>
<dbReference type="GO" id="GO:0016787">
    <property type="term" value="F:hydrolase activity"/>
    <property type="evidence" value="ECO:0007669"/>
    <property type="project" value="UniProtKB-KW"/>
</dbReference>
<keyword evidence="1" id="KW-0479">Metal-binding</keyword>
<dbReference type="InterPro" id="IPR029052">
    <property type="entry name" value="Metallo-depent_PP-like"/>
</dbReference>
<evidence type="ECO:0000313" key="6">
    <source>
        <dbReference type="EMBL" id="TDH63486.1"/>
    </source>
</evidence>
<evidence type="ECO:0000256" key="3">
    <source>
        <dbReference type="ARBA" id="ARBA00023004"/>
    </source>
</evidence>
<evidence type="ECO:0000256" key="1">
    <source>
        <dbReference type="ARBA" id="ARBA00022723"/>
    </source>
</evidence>
<name>A0A4R5QJX4_9PROT</name>